<dbReference type="PANTHER" id="PTHR41307:SF1">
    <property type="entry name" value="MEMBRANE PROTEIN"/>
    <property type="match status" value="1"/>
</dbReference>
<protein>
    <submittedName>
        <fullName evidence="3">DUF1129 family protein</fullName>
    </submittedName>
</protein>
<dbReference type="Pfam" id="PF06570">
    <property type="entry name" value="DUF1129"/>
    <property type="match status" value="1"/>
</dbReference>
<dbReference type="Proteomes" id="UP001597427">
    <property type="component" value="Unassembled WGS sequence"/>
</dbReference>
<feature type="transmembrane region" description="Helical" evidence="2">
    <location>
        <begin position="250"/>
        <end position="269"/>
    </location>
</feature>
<dbReference type="InterPro" id="IPR009214">
    <property type="entry name" value="DUF1129"/>
</dbReference>
<proteinExistence type="predicted"/>
<evidence type="ECO:0000313" key="3">
    <source>
        <dbReference type="EMBL" id="MFD2728011.1"/>
    </source>
</evidence>
<dbReference type="EMBL" id="JBHUMO010000004">
    <property type="protein sequence ID" value="MFD2728011.1"/>
    <property type="molecule type" value="Genomic_DNA"/>
</dbReference>
<keyword evidence="2" id="KW-1133">Transmembrane helix</keyword>
<keyword evidence="2" id="KW-0812">Transmembrane</keyword>
<evidence type="ECO:0000256" key="1">
    <source>
        <dbReference type="SAM" id="Coils"/>
    </source>
</evidence>
<reference evidence="4" key="1">
    <citation type="journal article" date="2019" name="Int. J. Syst. Evol. Microbiol.">
        <title>The Global Catalogue of Microorganisms (GCM) 10K type strain sequencing project: providing services to taxonomists for standard genome sequencing and annotation.</title>
        <authorList>
            <consortium name="The Broad Institute Genomics Platform"/>
            <consortium name="The Broad Institute Genome Sequencing Center for Infectious Disease"/>
            <person name="Wu L."/>
            <person name="Ma J."/>
        </authorList>
    </citation>
    <scope>NUCLEOTIDE SEQUENCE [LARGE SCALE GENOMIC DNA]</scope>
    <source>
        <strain evidence="4">TISTR 932</strain>
    </source>
</reference>
<keyword evidence="2" id="KW-0472">Membrane</keyword>
<comment type="caution">
    <text evidence="3">The sequence shown here is derived from an EMBL/GenBank/DDBJ whole genome shotgun (WGS) entry which is preliminary data.</text>
</comment>
<feature type="transmembrane region" description="Helical" evidence="2">
    <location>
        <begin position="158"/>
        <end position="182"/>
    </location>
</feature>
<keyword evidence="1" id="KW-0175">Coiled coil</keyword>
<keyword evidence="4" id="KW-1185">Reference proteome</keyword>
<organism evidence="3 4">
    <name type="scientific">Enterococcus camelliae</name>
    <dbReference type="NCBI Taxonomy" id="453959"/>
    <lineage>
        <taxon>Bacteria</taxon>
        <taxon>Bacillati</taxon>
        <taxon>Bacillota</taxon>
        <taxon>Bacilli</taxon>
        <taxon>Lactobacillales</taxon>
        <taxon>Enterococcaceae</taxon>
        <taxon>Enterococcus</taxon>
    </lineage>
</organism>
<feature type="transmembrane region" description="Helical" evidence="2">
    <location>
        <begin position="98"/>
        <end position="115"/>
    </location>
</feature>
<evidence type="ECO:0000256" key="2">
    <source>
        <dbReference type="SAM" id="Phobius"/>
    </source>
</evidence>
<feature type="transmembrane region" description="Helical" evidence="2">
    <location>
        <begin position="127"/>
        <end position="146"/>
    </location>
</feature>
<dbReference type="PANTHER" id="PTHR41307">
    <property type="entry name" value="MEMBRANE PROTEIN-RELATED"/>
    <property type="match status" value="1"/>
</dbReference>
<feature type="coiled-coil region" evidence="1">
    <location>
        <begin position="6"/>
        <end position="64"/>
    </location>
</feature>
<gene>
    <name evidence="3" type="ORF">ACFSR0_00970</name>
</gene>
<feature type="transmembrane region" description="Helical" evidence="2">
    <location>
        <begin position="219"/>
        <end position="238"/>
    </location>
</feature>
<accession>A0ABW5TFY1</accession>
<dbReference type="RefSeq" id="WP_379978999.1">
    <property type="nucleotide sequence ID" value="NZ_JBHUMO010000004.1"/>
</dbReference>
<feature type="transmembrane region" description="Helical" evidence="2">
    <location>
        <begin position="194"/>
        <end position="212"/>
    </location>
</feature>
<sequence>MTDGNTERLIEQNNQLREQLTKENETYYSDLLVYTRIRGFFLDEKKLEEQLLEILQDILDAQKEGLTAADYYGHHPQKLAEQLLDTLPKSSKKNLMKWAGYIFGLSSFYTLISQFSDTSNQLRLGNFLINGVLTIVFIACLFLIIQKSIYTQLIKNKILLYIVLFVVAGTLFFGVIGAQLFLPNFFAISVSNSFMIGFILLFLAVITGYFFMNRQKQAELLIAILPFVYFSAISGLLLRIPALHSFFTQLAGKMTLVAGSIACLIWFYIRLFAFTKKKTTP</sequence>
<evidence type="ECO:0000313" key="4">
    <source>
        <dbReference type="Proteomes" id="UP001597427"/>
    </source>
</evidence>
<name>A0ABW5TFY1_9ENTE</name>
<dbReference type="SUPFAM" id="SSF158560">
    <property type="entry name" value="BH3980-like"/>
    <property type="match status" value="1"/>
</dbReference>